<name>A0A8S1LJA8_PARPR</name>
<dbReference type="AlphaFoldDB" id="A0A8S1LJA8"/>
<dbReference type="EMBL" id="CAJJDM010000036">
    <property type="protein sequence ID" value="CAD8065403.1"/>
    <property type="molecule type" value="Genomic_DNA"/>
</dbReference>
<dbReference type="Proteomes" id="UP000688137">
    <property type="component" value="Unassembled WGS sequence"/>
</dbReference>
<reference evidence="2" key="1">
    <citation type="submission" date="2021-01" db="EMBL/GenBank/DDBJ databases">
        <authorList>
            <consortium name="Genoscope - CEA"/>
            <person name="William W."/>
        </authorList>
    </citation>
    <scope>NUCLEOTIDE SEQUENCE</scope>
</reference>
<evidence type="ECO:0000313" key="3">
    <source>
        <dbReference type="Proteomes" id="UP000688137"/>
    </source>
</evidence>
<keyword evidence="3" id="KW-1185">Reference proteome</keyword>
<evidence type="ECO:0000313" key="2">
    <source>
        <dbReference type="EMBL" id="CAD8065403.1"/>
    </source>
</evidence>
<feature type="compositionally biased region" description="Basic and acidic residues" evidence="1">
    <location>
        <begin position="69"/>
        <end position="78"/>
    </location>
</feature>
<evidence type="ECO:0000256" key="1">
    <source>
        <dbReference type="SAM" id="MobiDB-lite"/>
    </source>
</evidence>
<protein>
    <submittedName>
        <fullName evidence="2">Uncharacterized protein</fullName>
    </submittedName>
</protein>
<feature type="region of interest" description="Disordered" evidence="1">
    <location>
        <begin position="67"/>
        <end position="99"/>
    </location>
</feature>
<organism evidence="2 3">
    <name type="scientific">Paramecium primaurelia</name>
    <dbReference type="NCBI Taxonomy" id="5886"/>
    <lineage>
        <taxon>Eukaryota</taxon>
        <taxon>Sar</taxon>
        <taxon>Alveolata</taxon>
        <taxon>Ciliophora</taxon>
        <taxon>Intramacronucleata</taxon>
        <taxon>Oligohymenophorea</taxon>
        <taxon>Peniculida</taxon>
        <taxon>Parameciidae</taxon>
        <taxon>Paramecium</taxon>
    </lineage>
</organism>
<proteinExistence type="predicted"/>
<accession>A0A8S1LJA8</accession>
<gene>
    <name evidence="2" type="ORF">PPRIM_AZ9-3.1.T0370254</name>
</gene>
<sequence length="99" mass="11593">MQQQYTQGLIQIDKHLVELHNISKNDDQILESFQQTSQQLSDILKQIKTLMYVNKINADLTKIKQNNTETERIPERQTKSPAPSLQDKIQGIMNKRMKK</sequence>
<comment type="caution">
    <text evidence="2">The sequence shown here is derived from an EMBL/GenBank/DDBJ whole genome shotgun (WGS) entry which is preliminary data.</text>
</comment>